<feature type="transmembrane region" description="Helical" evidence="6">
    <location>
        <begin position="176"/>
        <end position="196"/>
    </location>
</feature>
<evidence type="ECO:0000313" key="9">
    <source>
        <dbReference type="Proteomes" id="UP000033662"/>
    </source>
</evidence>
<evidence type="ECO:0000256" key="1">
    <source>
        <dbReference type="ARBA" id="ARBA00004141"/>
    </source>
</evidence>
<keyword evidence="3 6" id="KW-0812">Transmembrane</keyword>
<dbReference type="AlphaFoldDB" id="A0A0F4XUR2"/>
<dbReference type="PANTHER" id="PTHR43229">
    <property type="entry name" value="NODULATION PROTEIN J"/>
    <property type="match status" value="1"/>
</dbReference>
<comment type="caution">
    <text evidence="8">The sequence shown here is derived from an EMBL/GenBank/DDBJ whole genome shotgun (WGS) entry which is preliminary data.</text>
</comment>
<name>A0A0F4XUR2_9PSED</name>
<feature type="transmembrane region" description="Helical" evidence="6">
    <location>
        <begin position="66"/>
        <end position="88"/>
    </location>
</feature>
<feature type="transmembrane region" description="Helical" evidence="6">
    <location>
        <begin position="231"/>
        <end position="252"/>
    </location>
</feature>
<dbReference type="NCBIfam" id="TIGR03861">
    <property type="entry name" value="phenyl_ABC_PedC"/>
    <property type="match status" value="1"/>
</dbReference>
<dbReference type="EMBL" id="JZXC01000002">
    <property type="protein sequence ID" value="KKA09586.1"/>
    <property type="molecule type" value="Genomic_DNA"/>
</dbReference>
<evidence type="ECO:0000256" key="3">
    <source>
        <dbReference type="ARBA" id="ARBA00022692"/>
    </source>
</evidence>
<keyword evidence="6" id="KW-0813">Transport</keyword>
<feature type="transmembrane region" description="Helical" evidence="6">
    <location>
        <begin position="34"/>
        <end position="54"/>
    </location>
</feature>
<keyword evidence="5 6" id="KW-0472">Membrane</keyword>
<keyword evidence="4 6" id="KW-1133">Transmembrane helix</keyword>
<keyword evidence="6" id="KW-1003">Cell membrane</keyword>
<proteinExistence type="inferred from homology"/>
<evidence type="ECO:0000256" key="2">
    <source>
        <dbReference type="ARBA" id="ARBA00007783"/>
    </source>
</evidence>
<comment type="subcellular location">
    <subcellularLocation>
        <location evidence="6">Cell inner membrane</location>
        <topology evidence="6">Multi-pass membrane protein</topology>
    </subcellularLocation>
    <subcellularLocation>
        <location evidence="1">Membrane</location>
        <topology evidence="1">Multi-pass membrane protein</topology>
    </subcellularLocation>
</comment>
<sequence length="264" mass="29550">MNAYWHCFSGIVTREWLRFVLQRTRLLSALVRPLLWLLVFAAGFRAALGIAIIAPYDTYIPYEVYIVPGLACMILLFNGMQGSLSMVYDREMGSMRVLLTSPLPRTFLLASKLLATSLISLLQVYAFLAIAWLYGIQPPTLGLLLALPALLLVALMLSALGLLLSNAIRQLENFAGVMNFVIFPMFFLSSALYPLWKMQEASPWLYWLCAVSPFTHGVELVRFALYEQFNLLAMTVCVGLTLVFALLAVWTFNPQHAALRKAGS</sequence>
<dbReference type="InterPro" id="IPR013525">
    <property type="entry name" value="ABC2_TM"/>
</dbReference>
<evidence type="ECO:0000313" key="8">
    <source>
        <dbReference type="EMBL" id="KKA09586.1"/>
    </source>
</evidence>
<organism evidence="8 9">
    <name type="scientific">Pseudomonas kilonensis</name>
    <dbReference type="NCBI Taxonomy" id="132476"/>
    <lineage>
        <taxon>Bacteria</taxon>
        <taxon>Pseudomonadati</taxon>
        <taxon>Pseudomonadota</taxon>
        <taxon>Gammaproteobacteria</taxon>
        <taxon>Pseudomonadales</taxon>
        <taxon>Pseudomonadaceae</taxon>
        <taxon>Pseudomonas</taxon>
    </lineage>
</organism>
<reference evidence="8 9" key="1">
    <citation type="submission" date="2015-03" db="EMBL/GenBank/DDBJ databases">
        <title>Pseudomonas fluorescens 1855-344 Genome sequencing and assembly.</title>
        <authorList>
            <person name="Eng W.W.H."/>
            <person name="Gan H.M."/>
            <person name="Savka M.A."/>
        </authorList>
    </citation>
    <scope>NUCLEOTIDE SEQUENCE [LARGE SCALE GENOMIC DNA]</scope>
    <source>
        <strain evidence="8 9">1855-344</strain>
    </source>
</reference>
<feature type="domain" description="ABC transmembrane type-2" evidence="7">
    <location>
        <begin position="24"/>
        <end position="255"/>
    </location>
</feature>
<dbReference type="PROSITE" id="PS51012">
    <property type="entry name" value="ABC_TM2"/>
    <property type="match status" value="1"/>
</dbReference>
<dbReference type="Proteomes" id="UP000033662">
    <property type="component" value="Unassembled WGS sequence"/>
</dbReference>
<dbReference type="OrthoDB" id="9255971at2"/>
<dbReference type="PRINTS" id="PR00164">
    <property type="entry name" value="ABC2TRNSPORT"/>
</dbReference>
<dbReference type="GO" id="GO:0140359">
    <property type="term" value="F:ABC-type transporter activity"/>
    <property type="evidence" value="ECO:0007669"/>
    <property type="project" value="InterPro"/>
</dbReference>
<dbReference type="InterPro" id="IPR051784">
    <property type="entry name" value="Nod_factor_ABC_transporter"/>
</dbReference>
<feature type="transmembrane region" description="Helical" evidence="6">
    <location>
        <begin position="109"/>
        <end position="135"/>
    </location>
</feature>
<evidence type="ECO:0000256" key="6">
    <source>
        <dbReference type="RuleBase" id="RU361157"/>
    </source>
</evidence>
<dbReference type="PIRSF" id="PIRSF006648">
    <property type="entry name" value="DrrB"/>
    <property type="match status" value="1"/>
</dbReference>
<dbReference type="InterPro" id="IPR000412">
    <property type="entry name" value="ABC_2_transport"/>
</dbReference>
<dbReference type="InterPro" id="IPR022403">
    <property type="entry name" value="Alc_ABC_transptr_permease"/>
</dbReference>
<dbReference type="PANTHER" id="PTHR43229:SF2">
    <property type="entry name" value="NODULATION PROTEIN J"/>
    <property type="match status" value="1"/>
</dbReference>
<accession>A0A0F4XUR2</accession>
<dbReference type="GO" id="GO:0043190">
    <property type="term" value="C:ATP-binding cassette (ABC) transporter complex"/>
    <property type="evidence" value="ECO:0007669"/>
    <property type="project" value="InterPro"/>
</dbReference>
<evidence type="ECO:0000256" key="4">
    <source>
        <dbReference type="ARBA" id="ARBA00022989"/>
    </source>
</evidence>
<dbReference type="Pfam" id="PF01061">
    <property type="entry name" value="ABC2_membrane"/>
    <property type="match status" value="1"/>
</dbReference>
<gene>
    <name evidence="8" type="ORF">VP02_03450</name>
</gene>
<dbReference type="InterPro" id="IPR047817">
    <property type="entry name" value="ABC2_TM_bact-type"/>
</dbReference>
<comment type="similarity">
    <text evidence="2 6">Belongs to the ABC-2 integral membrane protein family.</text>
</comment>
<feature type="transmembrane region" description="Helical" evidence="6">
    <location>
        <begin position="141"/>
        <end position="164"/>
    </location>
</feature>
<evidence type="ECO:0000256" key="5">
    <source>
        <dbReference type="ARBA" id="ARBA00023136"/>
    </source>
</evidence>
<protein>
    <recommendedName>
        <fullName evidence="6">Transport permease protein</fullName>
    </recommendedName>
</protein>
<evidence type="ECO:0000259" key="7">
    <source>
        <dbReference type="PROSITE" id="PS51012"/>
    </source>
</evidence>
<dbReference type="PATRIC" id="fig|132476.4.peg.2334"/>